<keyword evidence="1" id="KW-0812">Transmembrane</keyword>
<keyword evidence="3" id="KW-1185">Reference proteome</keyword>
<accession>A0A133UQ25</accession>
<dbReference type="EMBL" id="LHXR01000094">
    <property type="protein sequence ID" value="KXA96263.1"/>
    <property type="molecule type" value="Genomic_DNA"/>
</dbReference>
<keyword evidence="1" id="KW-1133">Transmembrane helix</keyword>
<feature type="transmembrane region" description="Helical" evidence="1">
    <location>
        <begin position="107"/>
        <end position="129"/>
    </location>
</feature>
<reference evidence="2 3" key="1">
    <citation type="journal article" date="2016" name="Sci. Rep.">
        <title>Metabolic traits of an uncultured archaeal lineage -MSBL1- from brine pools of the Red Sea.</title>
        <authorList>
            <person name="Mwirichia R."/>
            <person name="Alam I."/>
            <person name="Rashid M."/>
            <person name="Vinu M."/>
            <person name="Ba-Alawi W."/>
            <person name="Anthony Kamau A."/>
            <person name="Kamanda Ngugi D."/>
            <person name="Goker M."/>
            <person name="Klenk H.P."/>
            <person name="Bajic V."/>
            <person name="Stingl U."/>
        </authorList>
    </citation>
    <scope>NUCLEOTIDE SEQUENCE [LARGE SCALE GENOMIC DNA]</scope>
    <source>
        <strain evidence="2">SCGC-AAA259I09</strain>
    </source>
</reference>
<protein>
    <recommendedName>
        <fullName evidence="4">DUF2178 domain-containing protein</fullName>
    </recommendedName>
</protein>
<proteinExistence type="predicted"/>
<comment type="caution">
    <text evidence="2">The sequence shown here is derived from an EMBL/GenBank/DDBJ whole genome shotgun (WGS) entry which is preliminary data.</text>
</comment>
<dbReference type="InterPro" id="IPR019235">
    <property type="entry name" value="DUF2178_TM"/>
</dbReference>
<evidence type="ECO:0000313" key="3">
    <source>
        <dbReference type="Proteomes" id="UP000070463"/>
    </source>
</evidence>
<evidence type="ECO:0008006" key="4">
    <source>
        <dbReference type="Google" id="ProtNLM"/>
    </source>
</evidence>
<feature type="transmembrane region" description="Helical" evidence="1">
    <location>
        <begin position="79"/>
        <end position="101"/>
    </location>
</feature>
<evidence type="ECO:0000313" key="2">
    <source>
        <dbReference type="EMBL" id="KXA96263.1"/>
    </source>
</evidence>
<sequence>MVGFRTRMQVLGVVGAVLLAVGTSLIFIKPGWITESVLSGALLFGVGVFFLVVSLSELRNIRKGKVRWDERKEEIQVRAGYRAFQAFVLIASPLFALLGITNTDVSAYAMLGPLFAVVMLTYAVCYYWYGSKM</sequence>
<dbReference type="Pfam" id="PF09946">
    <property type="entry name" value="DUF2178"/>
    <property type="match status" value="1"/>
</dbReference>
<dbReference type="Proteomes" id="UP000070463">
    <property type="component" value="Unassembled WGS sequence"/>
</dbReference>
<evidence type="ECO:0000256" key="1">
    <source>
        <dbReference type="SAM" id="Phobius"/>
    </source>
</evidence>
<organism evidence="2 3">
    <name type="scientific">candidate division MSBL1 archaeon SCGC-AAA259I09</name>
    <dbReference type="NCBI Taxonomy" id="1698267"/>
    <lineage>
        <taxon>Archaea</taxon>
        <taxon>Methanobacteriati</taxon>
        <taxon>Methanobacteriota</taxon>
        <taxon>candidate division MSBL1</taxon>
    </lineage>
</organism>
<keyword evidence="1" id="KW-0472">Membrane</keyword>
<gene>
    <name evidence="2" type="ORF">AKJ37_05675</name>
</gene>
<feature type="transmembrane region" description="Helical" evidence="1">
    <location>
        <begin position="36"/>
        <end position="58"/>
    </location>
</feature>
<dbReference type="AlphaFoldDB" id="A0A133UQ25"/>
<name>A0A133UQ25_9EURY</name>